<gene>
    <name evidence="7" type="ORF">HNR40_010330</name>
</gene>
<keyword evidence="3" id="KW-0731">Sigma factor</keyword>
<dbReference type="GO" id="GO:0006352">
    <property type="term" value="P:DNA-templated transcription initiation"/>
    <property type="evidence" value="ECO:0007669"/>
    <property type="project" value="InterPro"/>
</dbReference>
<feature type="domain" description="RNA polymerase sigma factor 70 region 4 type 2" evidence="6">
    <location>
        <begin position="125"/>
        <end position="175"/>
    </location>
</feature>
<dbReference type="SUPFAM" id="SSF88659">
    <property type="entry name" value="Sigma3 and sigma4 domains of RNA polymerase sigma factors"/>
    <property type="match status" value="1"/>
</dbReference>
<comment type="similarity">
    <text evidence="1">Belongs to the sigma-70 factor family. ECF subfamily.</text>
</comment>
<dbReference type="SUPFAM" id="SSF88946">
    <property type="entry name" value="Sigma2 domain of RNA polymerase sigma factors"/>
    <property type="match status" value="1"/>
</dbReference>
<name>A0A7W8EMA7_9ACTN</name>
<dbReference type="RefSeq" id="WP_184975450.1">
    <property type="nucleotide sequence ID" value="NZ_JACHIN010000026.1"/>
</dbReference>
<dbReference type="InterPro" id="IPR013325">
    <property type="entry name" value="RNA_pol_sigma_r2"/>
</dbReference>
<accession>A0A7W8EMA7</accession>
<dbReference type="InterPro" id="IPR013324">
    <property type="entry name" value="RNA_pol_sigma_r3/r4-like"/>
</dbReference>
<evidence type="ECO:0000259" key="5">
    <source>
        <dbReference type="Pfam" id="PF04542"/>
    </source>
</evidence>
<reference evidence="7 8" key="1">
    <citation type="submission" date="2020-08" db="EMBL/GenBank/DDBJ databases">
        <title>Genomic Encyclopedia of Type Strains, Phase IV (KMG-IV): sequencing the most valuable type-strain genomes for metagenomic binning, comparative biology and taxonomic classification.</title>
        <authorList>
            <person name="Goeker M."/>
        </authorList>
    </citation>
    <scope>NUCLEOTIDE SEQUENCE [LARGE SCALE GENOMIC DNA]</scope>
    <source>
        <strain evidence="7 8">DSM 45385</strain>
    </source>
</reference>
<evidence type="ECO:0000256" key="3">
    <source>
        <dbReference type="ARBA" id="ARBA00023082"/>
    </source>
</evidence>
<evidence type="ECO:0000256" key="1">
    <source>
        <dbReference type="ARBA" id="ARBA00010641"/>
    </source>
</evidence>
<dbReference type="GO" id="GO:0016987">
    <property type="term" value="F:sigma factor activity"/>
    <property type="evidence" value="ECO:0007669"/>
    <property type="project" value="UniProtKB-KW"/>
</dbReference>
<dbReference type="Gene3D" id="1.10.1740.10">
    <property type="match status" value="1"/>
</dbReference>
<organism evidence="7 8">
    <name type="scientific">Nonomuraea endophytica</name>
    <dbReference type="NCBI Taxonomy" id="714136"/>
    <lineage>
        <taxon>Bacteria</taxon>
        <taxon>Bacillati</taxon>
        <taxon>Actinomycetota</taxon>
        <taxon>Actinomycetes</taxon>
        <taxon>Streptosporangiales</taxon>
        <taxon>Streptosporangiaceae</taxon>
        <taxon>Nonomuraea</taxon>
    </lineage>
</organism>
<evidence type="ECO:0000313" key="8">
    <source>
        <dbReference type="Proteomes" id="UP000568380"/>
    </source>
</evidence>
<dbReference type="InterPro" id="IPR007627">
    <property type="entry name" value="RNA_pol_sigma70_r2"/>
</dbReference>
<dbReference type="CDD" id="cd06171">
    <property type="entry name" value="Sigma70_r4"/>
    <property type="match status" value="1"/>
</dbReference>
<dbReference type="EMBL" id="JACHIN010000026">
    <property type="protein sequence ID" value="MBB5084819.1"/>
    <property type="molecule type" value="Genomic_DNA"/>
</dbReference>
<dbReference type="InterPro" id="IPR036388">
    <property type="entry name" value="WH-like_DNA-bd_sf"/>
</dbReference>
<evidence type="ECO:0000313" key="7">
    <source>
        <dbReference type="EMBL" id="MBB5084819.1"/>
    </source>
</evidence>
<dbReference type="PANTHER" id="PTHR43133">
    <property type="entry name" value="RNA POLYMERASE ECF-TYPE SIGMA FACTO"/>
    <property type="match status" value="1"/>
</dbReference>
<dbReference type="Pfam" id="PF04542">
    <property type="entry name" value="Sigma70_r2"/>
    <property type="match status" value="1"/>
</dbReference>
<evidence type="ECO:0000259" key="6">
    <source>
        <dbReference type="Pfam" id="PF08281"/>
    </source>
</evidence>
<keyword evidence="4" id="KW-0804">Transcription</keyword>
<proteinExistence type="inferred from homology"/>
<dbReference type="Gene3D" id="1.10.10.10">
    <property type="entry name" value="Winged helix-like DNA-binding domain superfamily/Winged helix DNA-binding domain"/>
    <property type="match status" value="1"/>
</dbReference>
<feature type="domain" description="RNA polymerase sigma-70 region 2" evidence="5">
    <location>
        <begin position="35"/>
        <end position="93"/>
    </location>
</feature>
<dbReference type="NCBIfam" id="TIGR02937">
    <property type="entry name" value="sigma70-ECF"/>
    <property type="match status" value="1"/>
</dbReference>
<dbReference type="Pfam" id="PF08281">
    <property type="entry name" value="Sigma70_r4_2"/>
    <property type="match status" value="1"/>
</dbReference>
<keyword evidence="2" id="KW-0805">Transcription regulation</keyword>
<dbReference type="Proteomes" id="UP000568380">
    <property type="component" value="Unassembled WGS sequence"/>
</dbReference>
<comment type="caution">
    <text evidence="7">The sequence shown here is derived from an EMBL/GenBank/DDBJ whole genome shotgun (WGS) entry which is preliminary data.</text>
</comment>
<protein>
    <submittedName>
        <fullName evidence="7">RNA polymerase sigma-70 factor (ECF subfamily)</fullName>
    </submittedName>
</protein>
<dbReference type="InterPro" id="IPR014284">
    <property type="entry name" value="RNA_pol_sigma-70_dom"/>
</dbReference>
<sequence>MRTDLSDDVLTELAVSARDGSPADLEAFVLAAYPCVRRFVSYLADPQSADDLAQETFLRVLGSLRTFAARSSARCWLLSIARRVVVDRFRSAAVRPAVADLPDWQAVVERRRLGTTPSPENGVVLADLLADVPCERRVAFVLTQLVGLPYAEAADVLGCPVGTIRSRVARARLQLATSVLAADRAA</sequence>
<keyword evidence="8" id="KW-1185">Reference proteome</keyword>
<dbReference type="InterPro" id="IPR039425">
    <property type="entry name" value="RNA_pol_sigma-70-like"/>
</dbReference>
<evidence type="ECO:0000256" key="2">
    <source>
        <dbReference type="ARBA" id="ARBA00023015"/>
    </source>
</evidence>
<dbReference type="InterPro" id="IPR013249">
    <property type="entry name" value="RNA_pol_sigma70_r4_t2"/>
</dbReference>
<dbReference type="AlphaFoldDB" id="A0A7W8EMA7"/>
<dbReference type="GO" id="GO:0003677">
    <property type="term" value="F:DNA binding"/>
    <property type="evidence" value="ECO:0007669"/>
    <property type="project" value="InterPro"/>
</dbReference>
<dbReference type="PANTHER" id="PTHR43133:SF61">
    <property type="entry name" value="ECF RNA POLYMERASE SIGMA FACTOR SIGC"/>
    <property type="match status" value="1"/>
</dbReference>
<evidence type="ECO:0000256" key="4">
    <source>
        <dbReference type="ARBA" id="ARBA00023163"/>
    </source>
</evidence>